<reference evidence="2" key="1">
    <citation type="journal article" date="2021" name="Front. Microbiol.">
        <title>Comprehensive Comparative Genomics and Phenotyping of Methylobacterium Species.</title>
        <authorList>
            <person name="Alessa O."/>
            <person name="Ogura Y."/>
            <person name="Fujitani Y."/>
            <person name="Takami H."/>
            <person name="Hayashi T."/>
            <person name="Sahin N."/>
            <person name="Tani A."/>
        </authorList>
    </citation>
    <scope>NUCLEOTIDE SEQUENCE</scope>
    <source>
        <strain evidence="2">NBRC 15686</strain>
    </source>
</reference>
<organism evidence="2 3">
    <name type="scientific">Methylorubrum aminovorans</name>
    <dbReference type="NCBI Taxonomy" id="269069"/>
    <lineage>
        <taxon>Bacteria</taxon>
        <taxon>Pseudomonadati</taxon>
        <taxon>Pseudomonadota</taxon>
        <taxon>Alphaproteobacteria</taxon>
        <taxon>Hyphomicrobiales</taxon>
        <taxon>Methylobacteriaceae</taxon>
        <taxon>Methylorubrum</taxon>
    </lineage>
</organism>
<reference evidence="2" key="2">
    <citation type="submission" date="2021-08" db="EMBL/GenBank/DDBJ databases">
        <authorList>
            <person name="Tani A."/>
            <person name="Ola A."/>
            <person name="Ogura Y."/>
            <person name="Katsura K."/>
            <person name="Hayashi T."/>
        </authorList>
    </citation>
    <scope>NUCLEOTIDE SEQUENCE</scope>
    <source>
        <strain evidence="2">NBRC 15686</strain>
    </source>
</reference>
<comment type="caution">
    <text evidence="2">The sequence shown here is derived from an EMBL/GenBank/DDBJ whole genome shotgun (WGS) entry which is preliminary data.</text>
</comment>
<evidence type="ECO:0000313" key="3">
    <source>
        <dbReference type="Proteomes" id="UP001055039"/>
    </source>
</evidence>
<protein>
    <submittedName>
        <fullName evidence="2">Uncharacterized protein</fullName>
    </submittedName>
</protein>
<keyword evidence="1" id="KW-0812">Transmembrane</keyword>
<evidence type="ECO:0000313" key="2">
    <source>
        <dbReference type="EMBL" id="GJE67659.1"/>
    </source>
</evidence>
<feature type="transmembrane region" description="Helical" evidence="1">
    <location>
        <begin position="65"/>
        <end position="94"/>
    </location>
</feature>
<dbReference type="RefSeq" id="WP_238228592.1">
    <property type="nucleotide sequence ID" value="NZ_BAAADH010000014.1"/>
</dbReference>
<feature type="transmembrane region" description="Helical" evidence="1">
    <location>
        <begin position="6"/>
        <end position="24"/>
    </location>
</feature>
<sequence>MQFKIWLIGIGLMAIGLTVLYFKIKYIIMPYNRFVFENSNEHGVVAIADWDAAVKFRKYQAKKEFLETIIGWPSAIVFVIGFLMFLSTTTIYFAV</sequence>
<keyword evidence="1" id="KW-0472">Membrane</keyword>
<accession>A0ABQ4UK87</accession>
<keyword evidence="1" id="KW-1133">Transmembrane helix</keyword>
<gene>
    <name evidence="2" type="ORF">LNAOJCKE_4891</name>
</gene>
<dbReference type="EMBL" id="BPRC01000031">
    <property type="protein sequence ID" value="GJE67659.1"/>
    <property type="molecule type" value="Genomic_DNA"/>
</dbReference>
<name>A0ABQ4UK87_9HYPH</name>
<keyword evidence="3" id="KW-1185">Reference proteome</keyword>
<evidence type="ECO:0000256" key="1">
    <source>
        <dbReference type="SAM" id="Phobius"/>
    </source>
</evidence>
<dbReference type="Proteomes" id="UP001055039">
    <property type="component" value="Unassembled WGS sequence"/>
</dbReference>
<proteinExistence type="predicted"/>